<evidence type="ECO:0000256" key="1">
    <source>
        <dbReference type="SAM" id="MobiDB-lite"/>
    </source>
</evidence>
<accession>A0AAV5VBP2</accession>
<gene>
    <name evidence="3" type="ORF">PFISCL1PPCAC_25951</name>
    <name evidence="2" type="ORF">PFISCL1PPCAC_8402</name>
</gene>
<reference evidence="2" key="1">
    <citation type="submission" date="2023-10" db="EMBL/GenBank/DDBJ databases">
        <title>Genome assembly of Pristionchus species.</title>
        <authorList>
            <person name="Yoshida K."/>
            <person name="Sommer R.J."/>
        </authorList>
    </citation>
    <scope>NUCLEOTIDE SEQUENCE</scope>
    <source>
        <strain evidence="2">RS5133</strain>
    </source>
</reference>
<organism evidence="2 4">
    <name type="scientific">Pristionchus fissidentatus</name>
    <dbReference type="NCBI Taxonomy" id="1538716"/>
    <lineage>
        <taxon>Eukaryota</taxon>
        <taxon>Metazoa</taxon>
        <taxon>Ecdysozoa</taxon>
        <taxon>Nematoda</taxon>
        <taxon>Chromadorea</taxon>
        <taxon>Rhabditida</taxon>
        <taxon>Rhabditina</taxon>
        <taxon>Diplogasteromorpha</taxon>
        <taxon>Diplogasteroidea</taxon>
        <taxon>Neodiplogasteridae</taxon>
        <taxon>Pristionchus</taxon>
    </lineage>
</organism>
<dbReference type="Proteomes" id="UP001432322">
    <property type="component" value="Unassembled WGS sequence"/>
</dbReference>
<name>A0AAV5VBP2_9BILA</name>
<evidence type="ECO:0000313" key="3">
    <source>
        <dbReference type="EMBL" id="GMT34654.1"/>
    </source>
</evidence>
<dbReference type="EMBL" id="BTSY01000006">
    <property type="protein sequence ID" value="GMT34654.1"/>
    <property type="molecule type" value="Genomic_DNA"/>
</dbReference>
<proteinExistence type="predicted"/>
<protein>
    <submittedName>
        <fullName evidence="2">Uncharacterized protein</fullName>
    </submittedName>
</protein>
<comment type="caution">
    <text evidence="2">The sequence shown here is derived from an EMBL/GenBank/DDBJ whole genome shotgun (WGS) entry which is preliminary data.</text>
</comment>
<sequence length="66" mass="7295">MYCRMSMSWHRVTSLNSQYRFLSTGQSSRSGKTAGLMSSTTRRATTMTSSKTVEVGASPKLLATQR</sequence>
<evidence type="ECO:0000313" key="4">
    <source>
        <dbReference type="Proteomes" id="UP001432322"/>
    </source>
</evidence>
<feature type="region of interest" description="Disordered" evidence="1">
    <location>
        <begin position="26"/>
        <end position="66"/>
    </location>
</feature>
<keyword evidence="4" id="KW-1185">Reference proteome</keyword>
<dbReference type="AlphaFoldDB" id="A0AAV5VBP2"/>
<feature type="compositionally biased region" description="Low complexity" evidence="1">
    <location>
        <begin position="37"/>
        <end position="52"/>
    </location>
</feature>
<dbReference type="EMBL" id="BTSY01000003">
    <property type="protein sequence ID" value="GMT17105.1"/>
    <property type="molecule type" value="Genomic_DNA"/>
</dbReference>
<evidence type="ECO:0000313" key="2">
    <source>
        <dbReference type="EMBL" id="GMT17105.1"/>
    </source>
</evidence>